<dbReference type="Pfam" id="PF00800">
    <property type="entry name" value="PDT"/>
    <property type="match status" value="1"/>
</dbReference>
<dbReference type="PIRSF" id="PIRSF001500">
    <property type="entry name" value="Chor_mut_pdt_Ppr"/>
    <property type="match status" value="1"/>
</dbReference>
<dbReference type="AlphaFoldDB" id="A0A094QAE7"/>
<feature type="domain" description="Prephenate dehydratase" evidence="8">
    <location>
        <begin position="4"/>
        <end position="183"/>
    </location>
</feature>
<dbReference type="FunFam" id="3.40.190.10:FF:000064">
    <property type="entry name" value="Prephenate dehydratase"/>
    <property type="match status" value="1"/>
</dbReference>
<evidence type="ECO:0000259" key="8">
    <source>
        <dbReference type="PROSITE" id="PS51171"/>
    </source>
</evidence>
<protein>
    <recommendedName>
        <fullName evidence="2">prephenate dehydratase</fullName>
        <ecNumber evidence="2">4.2.1.51</ecNumber>
    </recommendedName>
</protein>
<dbReference type="PROSITE" id="PS51171">
    <property type="entry name" value="PREPHENATE_DEHYDR_3"/>
    <property type="match status" value="1"/>
</dbReference>
<dbReference type="InterPro" id="IPR008242">
    <property type="entry name" value="Chor_mutase/pphenate_deHydtase"/>
</dbReference>
<dbReference type="Gene3D" id="3.40.190.10">
    <property type="entry name" value="Periplasmic binding protein-like II"/>
    <property type="match status" value="2"/>
</dbReference>
<dbReference type="InterPro" id="IPR002912">
    <property type="entry name" value="ACT_dom"/>
</dbReference>
<dbReference type="InterPro" id="IPR045865">
    <property type="entry name" value="ACT-like_dom_sf"/>
</dbReference>
<evidence type="ECO:0000256" key="5">
    <source>
        <dbReference type="ARBA" id="ARBA00023222"/>
    </source>
</evidence>
<evidence type="ECO:0000256" key="3">
    <source>
        <dbReference type="ARBA" id="ARBA00022605"/>
    </source>
</evidence>
<dbReference type="GO" id="GO:0005737">
    <property type="term" value="C:cytoplasm"/>
    <property type="evidence" value="ECO:0007669"/>
    <property type="project" value="TreeGrafter"/>
</dbReference>
<evidence type="ECO:0000256" key="2">
    <source>
        <dbReference type="ARBA" id="ARBA00013147"/>
    </source>
</evidence>
<dbReference type="CDD" id="cd04905">
    <property type="entry name" value="ACT_CM-PDT"/>
    <property type="match status" value="1"/>
</dbReference>
<dbReference type="InterPro" id="IPR001086">
    <property type="entry name" value="Preph_deHydtase"/>
</dbReference>
<evidence type="ECO:0000256" key="6">
    <source>
        <dbReference type="ARBA" id="ARBA00023239"/>
    </source>
</evidence>
<evidence type="ECO:0000256" key="7">
    <source>
        <dbReference type="ARBA" id="ARBA00047848"/>
    </source>
</evidence>
<comment type="pathway">
    <text evidence="1">Amino-acid biosynthesis; L-phenylalanine biosynthesis; phenylpyruvate from prephenate: step 1/1.</text>
</comment>
<dbReference type="CDD" id="cd13632">
    <property type="entry name" value="PBP2_Aa-PDT_like"/>
    <property type="match status" value="1"/>
</dbReference>
<name>A0A094QAE7_9ZZZZ</name>
<keyword evidence="5" id="KW-0584">Phenylalanine biosynthesis</keyword>
<evidence type="ECO:0000313" key="10">
    <source>
        <dbReference type="EMBL" id="KGA21205.1"/>
    </source>
</evidence>
<dbReference type="PROSITE" id="PS00858">
    <property type="entry name" value="PREPHENATE_DEHYDR_2"/>
    <property type="match status" value="1"/>
</dbReference>
<dbReference type="PROSITE" id="PS51671">
    <property type="entry name" value="ACT"/>
    <property type="match status" value="1"/>
</dbReference>
<sequence>MQNSFVYLGPKGTFTEAALLQMPIAAQAQLFPAESVRHALNLVRSGEVFAALVPIENSVEGSVSTTLDELGHGDPLEIIDEIAIPVDFALLAKVGTKISDISRIATHPHAHAQCVNWLSKNIPGVHVLPAMSTAAAAEEMANGANYDAAICSVAAAKHYGLEILAEGIGDSDSAWTRFVLVSKPGHAQPATGNDKTTLSLFMHRNQPGALLKILTEFAVRGIDLSRLESRPTKQQLGDYFFSLDCVGHIDDENLGEVLIKLREICADVKFLGSYPRHDNASGDGEVAAIPVSQIAPQTWLANLRKRVN</sequence>
<reference evidence="10" key="1">
    <citation type="submission" date="2014-06" db="EMBL/GenBank/DDBJ databases">
        <title>Key roles for freshwater Actinobacteria revealed by deep metagenomic sequencing.</title>
        <authorList>
            <person name="Ghai R."/>
            <person name="Mizuno C.M."/>
            <person name="Picazo A."/>
            <person name="Camacho A."/>
            <person name="Rodriguez-Valera F."/>
        </authorList>
    </citation>
    <scope>NUCLEOTIDE SEQUENCE</scope>
</reference>
<evidence type="ECO:0000259" key="9">
    <source>
        <dbReference type="PROSITE" id="PS51671"/>
    </source>
</evidence>
<dbReference type="GO" id="GO:0009094">
    <property type="term" value="P:L-phenylalanine biosynthetic process"/>
    <property type="evidence" value="ECO:0007669"/>
    <property type="project" value="UniProtKB-UniPathway"/>
</dbReference>
<gene>
    <name evidence="10" type="ORF">GM51_3110</name>
</gene>
<dbReference type="PANTHER" id="PTHR21022">
    <property type="entry name" value="PREPHENATE DEHYDRATASE P PROTEIN"/>
    <property type="match status" value="1"/>
</dbReference>
<proteinExistence type="predicted"/>
<keyword evidence="4" id="KW-0057">Aromatic amino acid biosynthesis</keyword>
<dbReference type="PANTHER" id="PTHR21022:SF19">
    <property type="entry name" value="PREPHENATE DEHYDRATASE-RELATED"/>
    <property type="match status" value="1"/>
</dbReference>
<dbReference type="SUPFAM" id="SSF55021">
    <property type="entry name" value="ACT-like"/>
    <property type="match status" value="1"/>
</dbReference>
<dbReference type="SUPFAM" id="SSF53850">
    <property type="entry name" value="Periplasmic binding protein-like II"/>
    <property type="match status" value="1"/>
</dbReference>
<dbReference type="FunFam" id="3.30.70.260:FF:000012">
    <property type="entry name" value="Prephenate dehydratase"/>
    <property type="match status" value="1"/>
</dbReference>
<dbReference type="NCBIfam" id="NF008865">
    <property type="entry name" value="PRK11898.1"/>
    <property type="match status" value="1"/>
</dbReference>
<feature type="domain" description="ACT" evidence="9">
    <location>
        <begin position="198"/>
        <end position="275"/>
    </location>
</feature>
<dbReference type="EMBL" id="JNSL01000011">
    <property type="protein sequence ID" value="KGA21205.1"/>
    <property type="molecule type" value="Genomic_DNA"/>
</dbReference>
<evidence type="ECO:0000256" key="4">
    <source>
        <dbReference type="ARBA" id="ARBA00023141"/>
    </source>
</evidence>
<dbReference type="EC" id="4.2.1.51" evidence="2"/>
<dbReference type="Pfam" id="PF01842">
    <property type="entry name" value="ACT"/>
    <property type="match status" value="1"/>
</dbReference>
<keyword evidence="6" id="KW-0456">Lyase</keyword>
<dbReference type="InterPro" id="IPR018528">
    <property type="entry name" value="Preph_deHydtase_CS"/>
</dbReference>
<evidence type="ECO:0000256" key="1">
    <source>
        <dbReference type="ARBA" id="ARBA00004741"/>
    </source>
</evidence>
<dbReference type="UniPathway" id="UPA00121">
    <property type="reaction ID" value="UER00345"/>
</dbReference>
<comment type="caution">
    <text evidence="10">The sequence shown here is derived from an EMBL/GenBank/DDBJ whole genome shotgun (WGS) entry which is preliminary data.</text>
</comment>
<dbReference type="PROSITE" id="PS00857">
    <property type="entry name" value="PREPHENATE_DEHYDR_1"/>
    <property type="match status" value="1"/>
</dbReference>
<organism evidence="10">
    <name type="scientific">freshwater metagenome</name>
    <dbReference type="NCBI Taxonomy" id="449393"/>
    <lineage>
        <taxon>unclassified sequences</taxon>
        <taxon>metagenomes</taxon>
        <taxon>ecological metagenomes</taxon>
    </lineage>
</organism>
<dbReference type="Gene3D" id="3.30.70.260">
    <property type="match status" value="1"/>
</dbReference>
<accession>A0A094QAE7</accession>
<dbReference type="GO" id="GO:0004664">
    <property type="term" value="F:prephenate dehydratase activity"/>
    <property type="evidence" value="ECO:0007669"/>
    <property type="project" value="UniProtKB-EC"/>
</dbReference>
<comment type="catalytic activity">
    <reaction evidence="7">
        <text>prephenate + H(+) = 3-phenylpyruvate + CO2 + H2O</text>
        <dbReference type="Rhea" id="RHEA:21648"/>
        <dbReference type="ChEBI" id="CHEBI:15377"/>
        <dbReference type="ChEBI" id="CHEBI:15378"/>
        <dbReference type="ChEBI" id="CHEBI:16526"/>
        <dbReference type="ChEBI" id="CHEBI:18005"/>
        <dbReference type="ChEBI" id="CHEBI:29934"/>
        <dbReference type="EC" id="4.2.1.51"/>
    </reaction>
</comment>
<keyword evidence="3" id="KW-0028">Amino-acid biosynthesis</keyword>